<protein>
    <submittedName>
        <fullName evidence="2">Uncharacterized protein</fullName>
    </submittedName>
</protein>
<feature type="region of interest" description="Disordered" evidence="1">
    <location>
        <begin position="68"/>
        <end position="162"/>
    </location>
</feature>
<dbReference type="HOGENOM" id="CLU_1377987_0_0_1"/>
<sequence length="198" mass="22510">MMSQTAPVNETHQSPGEISSGVRDNAFVSVYNDGDISEYLYITPAFASGFLPLEPQDDKQAHPIHIHQSKVRPAETFNTGTTPPPAATVEKKAPEQQNPPKPAMKNTPQQQANSMAKAVNRERRPSFIEVSTPTTHEHEQHKTHHIHRRHSSESHVPMSWWPENEETARHEWVERDGTSADEEEDVIEEEVWTDAFYE</sequence>
<feature type="region of interest" description="Disordered" evidence="1">
    <location>
        <begin position="1"/>
        <end position="20"/>
    </location>
</feature>
<evidence type="ECO:0000256" key="1">
    <source>
        <dbReference type="SAM" id="MobiDB-lite"/>
    </source>
</evidence>
<dbReference type="AlphaFoldDB" id="A0A0D2I9P7"/>
<dbReference type="VEuPathDB" id="FungiDB:Z518_08535"/>
<organism evidence="2 3">
    <name type="scientific">Rhinocladiella mackenziei CBS 650.93</name>
    <dbReference type="NCBI Taxonomy" id="1442369"/>
    <lineage>
        <taxon>Eukaryota</taxon>
        <taxon>Fungi</taxon>
        <taxon>Dikarya</taxon>
        <taxon>Ascomycota</taxon>
        <taxon>Pezizomycotina</taxon>
        <taxon>Eurotiomycetes</taxon>
        <taxon>Chaetothyriomycetidae</taxon>
        <taxon>Chaetothyriales</taxon>
        <taxon>Herpotrichiellaceae</taxon>
        <taxon>Rhinocladiella</taxon>
    </lineage>
</organism>
<feature type="region of interest" description="Disordered" evidence="1">
    <location>
        <begin position="167"/>
        <end position="186"/>
    </location>
</feature>
<dbReference type="Proteomes" id="UP000053617">
    <property type="component" value="Unassembled WGS sequence"/>
</dbReference>
<proteinExistence type="predicted"/>
<feature type="compositionally biased region" description="Polar residues" evidence="1">
    <location>
        <begin position="1"/>
        <end position="17"/>
    </location>
</feature>
<accession>A0A0D2I9P7</accession>
<keyword evidence="3" id="KW-1185">Reference proteome</keyword>
<dbReference type="OrthoDB" id="4159375at2759"/>
<dbReference type="GeneID" id="25296606"/>
<gene>
    <name evidence="2" type="ORF">Z518_08535</name>
</gene>
<feature type="compositionally biased region" description="Basic and acidic residues" evidence="1">
    <location>
        <begin position="167"/>
        <end position="178"/>
    </location>
</feature>
<name>A0A0D2I9P7_9EURO</name>
<feature type="compositionally biased region" description="Basic residues" evidence="1">
    <location>
        <begin position="141"/>
        <end position="150"/>
    </location>
</feature>
<dbReference type="EMBL" id="KN847480">
    <property type="protein sequence ID" value="KIX02594.1"/>
    <property type="molecule type" value="Genomic_DNA"/>
</dbReference>
<reference evidence="2 3" key="1">
    <citation type="submission" date="2015-01" db="EMBL/GenBank/DDBJ databases">
        <title>The Genome Sequence of Rhinocladiella mackenzie CBS 650.93.</title>
        <authorList>
            <consortium name="The Broad Institute Genomics Platform"/>
            <person name="Cuomo C."/>
            <person name="de Hoog S."/>
            <person name="Gorbushina A."/>
            <person name="Stielow B."/>
            <person name="Teixiera M."/>
            <person name="Abouelleil A."/>
            <person name="Chapman S.B."/>
            <person name="Priest M."/>
            <person name="Young S.K."/>
            <person name="Wortman J."/>
            <person name="Nusbaum C."/>
            <person name="Birren B."/>
        </authorList>
    </citation>
    <scope>NUCLEOTIDE SEQUENCE [LARGE SCALE GENOMIC DNA]</scope>
    <source>
        <strain evidence="2 3">CBS 650.93</strain>
    </source>
</reference>
<dbReference type="RefSeq" id="XP_013269730.1">
    <property type="nucleotide sequence ID" value="XM_013414276.1"/>
</dbReference>
<evidence type="ECO:0000313" key="3">
    <source>
        <dbReference type="Proteomes" id="UP000053617"/>
    </source>
</evidence>
<evidence type="ECO:0000313" key="2">
    <source>
        <dbReference type="EMBL" id="KIX02594.1"/>
    </source>
</evidence>